<dbReference type="InterPro" id="IPR000620">
    <property type="entry name" value="EamA_dom"/>
</dbReference>
<organism evidence="7">
    <name type="scientific">mine drainage metagenome</name>
    <dbReference type="NCBI Taxonomy" id="410659"/>
    <lineage>
        <taxon>unclassified sequences</taxon>
        <taxon>metagenomes</taxon>
        <taxon>ecological metagenomes</taxon>
    </lineage>
</organism>
<feature type="transmembrane region" description="Helical" evidence="5">
    <location>
        <begin position="112"/>
        <end position="133"/>
    </location>
</feature>
<dbReference type="PANTHER" id="PTHR32322">
    <property type="entry name" value="INNER MEMBRANE TRANSPORTER"/>
    <property type="match status" value="1"/>
</dbReference>
<feature type="transmembrane region" description="Helical" evidence="5">
    <location>
        <begin position="82"/>
        <end position="100"/>
    </location>
</feature>
<comment type="subcellular location">
    <subcellularLocation>
        <location evidence="1">Membrane</location>
        <topology evidence="1">Multi-pass membrane protein</topology>
    </subcellularLocation>
</comment>
<evidence type="ECO:0000256" key="3">
    <source>
        <dbReference type="ARBA" id="ARBA00022989"/>
    </source>
</evidence>
<sequence length="265" mass="29520">MRQFIAGLIYIVFFKLKGEPWPTLKQLKPLLIMSFFLLIIANGFATWSIKYISSGLAALIAALYPLFVVIIEMIFYKTKNTIATFIGLLLGLAGICVVFYDNAFHHNSSDYLFGVVLALIAMLSWGIGTIFVARKKLNINPYYGMGWQMMLAAPFIFIMSLGTGTNISLTQIPAQTWMALAYLVIMGSCIAFVCFIYTMKYLPAAIASLYAYINPIVAMLIGYLLLSENLTINILIGTLITIFGVYLVNHSLKEVPTTEPIENEI</sequence>
<reference evidence="7" key="1">
    <citation type="submission" date="2016-10" db="EMBL/GenBank/DDBJ databases">
        <title>Sequence of Gallionella enrichment culture.</title>
        <authorList>
            <person name="Poehlein A."/>
            <person name="Muehling M."/>
            <person name="Daniel R."/>
        </authorList>
    </citation>
    <scope>NUCLEOTIDE SEQUENCE</scope>
</reference>
<evidence type="ECO:0000259" key="6">
    <source>
        <dbReference type="Pfam" id="PF00892"/>
    </source>
</evidence>
<dbReference type="InterPro" id="IPR037185">
    <property type="entry name" value="EmrE-like"/>
</dbReference>
<dbReference type="Pfam" id="PF00892">
    <property type="entry name" value="EamA"/>
    <property type="match status" value="2"/>
</dbReference>
<name>A0A1J5SIR1_9ZZZZ</name>
<protein>
    <submittedName>
        <fullName evidence="7">Putative inner membrane transporter YedA</fullName>
    </submittedName>
</protein>
<evidence type="ECO:0000256" key="4">
    <source>
        <dbReference type="ARBA" id="ARBA00023136"/>
    </source>
</evidence>
<feature type="domain" description="EamA" evidence="6">
    <location>
        <begin position="2"/>
        <end position="99"/>
    </location>
</feature>
<dbReference type="EMBL" id="MLJW01000032">
    <property type="protein sequence ID" value="OIR08303.1"/>
    <property type="molecule type" value="Genomic_DNA"/>
</dbReference>
<evidence type="ECO:0000256" key="5">
    <source>
        <dbReference type="SAM" id="Phobius"/>
    </source>
</evidence>
<feature type="transmembrane region" description="Helical" evidence="5">
    <location>
        <begin position="232"/>
        <end position="249"/>
    </location>
</feature>
<feature type="transmembrane region" description="Helical" evidence="5">
    <location>
        <begin position="145"/>
        <end position="165"/>
    </location>
</feature>
<evidence type="ECO:0000313" key="7">
    <source>
        <dbReference type="EMBL" id="OIR08303.1"/>
    </source>
</evidence>
<dbReference type="AlphaFoldDB" id="A0A1J5SIR1"/>
<feature type="transmembrane region" description="Helical" evidence="5">
    <location>
        <begin position="55"/>
        <end position="75"/>
    </location>
</feature>
<keyword evidence="4 5" id="KW-0472">Membrane</keyword>
<dbReference type="GO" id="GO:0016020">
    <property type="term" value="C:membrane"/>
    <property type="evidence" value="ECO:0007669"/>
    <property type="project" value="UniProtKB-SubCell"/>
</dbReference>
<dbReference type="InterPro" id="IPR050638">
    <property type="entry name" value="AA-Vitamin_Transporters"/>
</dbReference>
<keyword evidence="2 5" id="KW-0812">Transmembrane</keyword>
<evidence type="ECO:0000256" key="2">
    <source>
        <dbReference type="ARBA" id="ARBA00022692"/>
    </source>
</evidence>
<dbReference type="PANTHER" id="PTHR32322:SF14">
    <property type="entry name" value="PROTEIN PAGO"/>
    <property type="match status" value="1"/>
</dbReference>
<feature type="transmembrane region" description="Helical" evidence="5">
    <location>
        <begin position="30"/>
        <end position="49"/>
    </location>
</feature>
<gene>
    <name evidence="7" type="primary">yedA_4</name>
    <name evidence="7" type="ORF">GALL_94710</name>
</gene>
<comment type="caution">
    <text evidence="7">The sequence shown here is derived from an EMBL/GenBank/DDBJ whole genome shotgun (WGS) entry which is preliminary data.</text>
</comment>
<accession>A0A1J5SIR1</accession>
<feature type="transmembrane region" description="Helical" evidence="5">
    <location>
        <begin position="177"/>
        <end position="197"/>
    </location>
</feature>
<dbReference type="SUPFAM" id="SSF103481">
    <property type="entry name" value="Multidrug resistance efflux transporter EmrE"/>
    <property type="match status" value="2"/>
</dbReference>
<feature type="transmembrane region" description="Helical" evidence="5">
    <location>
        <begin position="209"/>
        <end position="226"/>
    </location>
</feature>
<feature type="domain" description="EamA" evidence="6">
    <location>
        <begin position="113"/>
        <end position="249"/>
    </location>
</feature>
<keyword evidence="3 5" id="KW-1133">Transmembrane helix</keyword>
<evidence type="ECO:0000256" key="1">
    <source>
        <dbReference type="ARBA" id="ARBA00004141"/>
    </source>
</evidence>
<dbReference type="Gene3D" id="1.10.3730.20">
    <property type="match status" value="1"/>
</dbReference>
<proteinExistence type="predicted"/>